<dbReference type="PANTHER" id="PTHR13061">
    <property type="entry name" value="DYNACTIN SUBUNIT P25"/>
    <property type="match status" value="1"/>
</dbReference>
<dbReference type="InterPro" id="IPR011004">
    <property type="entry name" value="Trimer_LpxA-like_sf"/>
</dbReference>
<dbReference type="SUPFAM" id="SSF51161">
    <property type="entry name" value="Trimeric LpxA-like enzymes"/>
    <property type="match status" value="1"/>
</dbReference>
<dbReference type="RefSeq" id="WP_305733365.1">
    <property type="nucleotide sequence ID" value="NZ_OW150024.1"/>
</dbReference>
<name>A0ABM9DBQ7_9BACT</name>
<proteinExistence type="predicted"/>
<dbReference type="InterPro" id="IPR050484">
    <property type="entry name" value="Transf_Hexapept/Carb_Anhydrase"/>
</dbReference>
<dbReference type="CDD" id="cd04645">
    <property type="entry name" value="LbH_gamma_CA_like"/>
    <property type="match status" value="1"/>
</dbReference>
<protein>
    <submittedName>
        <fullName evidence="1">Protein YrdA</fullName>
    </submittedName>
</protein>
<dbReference type="Proteomes" id="UP001295463">
    <property type="component" value="Chromosome"/>
</dbReference>
<organism evidence="1 2">
    <name type="scientific">Trichlorobacter ammonificans</name>
    <dbReference type="NCBI Taxonomy" id="2916410"/>
    <lineage>
        <taxon>Bacteria</taxon>
        <taxon>Pseudomonadati</taxon>
        <taxon>Thermodesulfobacteriota</taxon>
        <taxon>Desulfuromonadia</taxon>
        <taxon>Geobacterales</taxon>
        <taxon>Geobacteraceae</taxon>
        <taxon>Trichlorobacter</taxon>
    </lineage>
</organism>
<accession>A0ABM9DBQ7</accession>
<dbReference type="Pfam" id="PF00132">
    <property type="entry name" value="Hexapep"/>
    <property type="match status" value="1"/>
</dbReference>
<evidence type="ECO:0000313" key="1">
    <source>
        <dbReference type="EMBL" id="CAH2032625.1"/>
    </source>
</evidence>
<sequence length="193" mass="20471">MIRAFKTMQPQIAPSAFIAETAVVLGDVTIGPDASLWYNVVARGDVNSISIGARSNIQDLTMLHVTHKKNADDPGAPLVIGDDVTVGHSVTLHGCTLHDGCFIGMQAMVMDKAVVGEGALVGARALVTEGTIIPPRTLWVGAPARYKRDLTDEEVAWLKKSADNYVRYSREFLADGLGAALKTDSPLSASTAP</sequence>
<dbReference type="InterPro" id="IPR001451">
    <property type="entry name" value="Hexapep"/>
</dbReference>
<dbReference type="EMBL" id="OW150024">
    <property type="protein sequence ID" value="CAH2032625.1"/>
    <property type="molecule type" value="Genomic_DNA"/>
</dbReference>
<reference evidence="1 2" key="1">
    <citation type="submission" date="2022-03" db="EMBL/GenBank/DDBJ databases">
        <authorList>
            <person name="Koch H."/>
        </authorList>
    </citation>
    <scope>NUCLEOTIDE SEQUENCE [LARGE SCALE GENOMIC DNA]</scope>
    <source>
        <strain evidence="1 2">G1</strain>
    </source>
</reference>
<gene>
    <name evidence="1" type="primary">yrdA</name>
    <name evidence="1" type="ORF">GEAMG1_2789</name>
</gene>
<dbReference type="InterPro" id="IPR047324">
    <property type="entry name" value="LbH_gamma_CA-like"/>
</dbReference>
<dbReference type="Gene3D" id="2.160.10.10">
    <property type="entry name" value="Hexapeptide repeat proteins"/>
    <property type="match status" value="1"/>
</dbReference>
<keyword evidence="2" id="KW-1185">Reference proteome</keyword>
<evidence type="ECO:0000313" key="2">
    <source>
        <dbReference type="Proteomes" id="UP001295463"/>
    </source>
</evidence>
<dbReference type="PANTHER" id="PTHR13061:SF29">
    <property type="entry name" value="GAMMA CARBONIC ANHYDRASE-LIKE 1, MITOCHONDRIAL-RELATED"/>
    <property type="match status" value="1"/>
</dbReference>